<keyword evidence="2" id="KW-0812">Transmembrane</keyword>
<evidence type="ECO:0000313" key="4">
    <source>
        <dbReference type="Proteomes" id="UP000034932"/>
    </source>
</evidence>
<protein>
    <submittedName>
        <fullName evidence="3">Uncharacterized protein</fullName>
    </submittedName>
</protein>
<accession>A0A0G0M0D1</accession>
<keyword evidence="2" id="KW-0472">Membrane</keyword>
<feature type="region of interest" description="Disordered" evidence="1">
    <location>
        <begin position="1"/>
        <end position="45"/>
    </location>
</feature>
<evidence type="ECO:0000256" key="2">
    <source>
        <dbReference type="SAM" id="Phobius"/>
    </source>
</evidence>
<reference evidence="3 4" key="1">
    <citation type="journal article" date="2015" name="Nature">
        <title>rRNA introns, odd ribosomes, and small enigmatic genomes across a large radiation of phyla.</title>
        <authorList>
            <person name="Brown C.T."/>
            <person name="Hug L.A."/>
            <person name="Thomas B.C."/>
            <person name="Sharon I."/>
            <person name="Castelle C.J."/>
            <person name="Singh A."/>
            <person name="Wilkins M.J."/>
            <person name="Williams K.H."/>
            <person name="Banfield J.F."/>
        </authorList>
    </citation>
    <scope>NUCLEOTIDE SEQUENCE [LARGE SCALE GENOMIC DNA]</scope>
</reference>
<dbReference type="EMBL" id="LBVW01000007">
    <property type="protein sequence ID" value="KKQ93775.1"/>
    <property type="molecule type" value="Genomic_DNA"/>
</dbReference>
<evidence type="ECO:0000256" key="1">
    <source>
        <dbReference type="SAM" id="MobiDB-lite"/>
    </source>
</evidence>
<evidence type="ECO:0000313" key="3">
    <source>
        <dbReference type="EMBL" id="KKQ93775.1"/>
    </source>
</evidence>
<comment type="caution">
    <text evidence="3">The sequence shown here is derived from an EMBL/GenBank/DDBJ whole genome shotgun (WGS) entry which is preliminary data.</text>
</comment>
<keyword evidence="2" id="KW-1133">Transmembrane helix</keyword>
<feature type="transmembrane region" description="Helical" evidence="2">
    <location>
        <begin position="78"/>
        <end position="99"/>
    </location>
</feature>
<dbReference type="STRING" id="1618573.UT19_C0007G0019"/>
<dbReference type="Proteomes" id="UP000034932">
    <property type="component" value="Unassembled WGS sequence"/>
</dbReference>
<dbReference type="AlphaFoldDB" id="A0A0G0M0D1"/>
<gene>
    <name evidence="3" type="ORF">UT19_C0007G0019</name>
</gene>
<name>A0A0G0M0D1_9BACT</name>
<proteinExistence type="predicted"/>
<organism evidence="3 4">
    <name type="scientific">Candidatus Woesebacteria bacterium GW2011_GWB1_39_10b</name>
    <dbReference type="NCBI Taxonomy" id="1618573"/>
    <lineage>
        <taxon>Bacteria</taxon>
        <taxon>Candidatus Woeseibacteriota</taxon>
    </lineage>
</organism>
<sequence length="102" mass="11644">MAKRRTRKQKEFAKHPVTISWKPSSSASGSEAKKTSFEPNVKRQIQKYPKPEKLKSLRTQNSDYTGKISNLASIKKDVARSLILALIILASEVVLYLLWRKT</sequence>